<reference evidence="2 3" key="1">
    <citation type="journal article" date="2012" name="Genome Biol.">
        <title>Genome and low-iron response of an oceanic diatom adapted to chronic iron limitation.</title>
        <authorList>
            <person name="Lommer M."/>
            <person name="Specht M."/>
            <person name="Roy A.S."/>
            <person name="Kraemer L."/>
            <person name="Andreson R."/>
            <person name="Gutowska M.A."/>
            <person name="Wolf J."/>
            <person name="Bergner S.V."/>
            <person name="Schilhabel M.B."/>
            <person name="Klostermeier U.C."/>
            <person name="Beiko R.G."/>
            <person name="Rosenstiel P."/>
            <person name="Hippler M."/>
            <person name="Laroche J."/>
        </authorList>
    </citation>
    <scope>NUCLEOTIDE SEQUENCE [LARGE SCALE GENOMIC DNA]</scope>
    <source>
        <strain evidence="2 3">CCMP1005</strain>
    </source>
</reference>
<comment type="caution">
    <text evidence="2">The sequence shown here is derived from an EMBL/GenBank/DDBJ whole genome shotgun (WGS) entry which is preliminary data.</text>
</comment>
<organism evidence="2 3">
    <name type="scientific">Thalassiosira oceanica</name>
    <name type="common">Marine diatom</name>
    <dbReference type="NCBI Taxonomy" id="159749"/>
    <lineage>
        <taxon>Eukaryota</taxon>
        <taxon>Sar</taxon>
        <taxon>Stramenopiles</taxon>
        <taxon>Ochrophyta</taxon>
        <taxon>Bacillariophyta</taxon>
        <taxon>Coscinodiscophyceae</taxon>
        <taxon>Thalassiosirophycidae</taxon>
        <taxon>Thalassiosirales</taxon>
        <taxon>Thalassiosiraceae</taxon>
        <taxon>Thalassiosira</taxon>
    </lineage>
</organism>
<proteinExistence type="predicted"/>
<keyword evidence="3" id="KW-1185">Reference proteome</keyword>
<evidence type="ECO:0000313" key="3">
    <source>
        <dbReference type="Proteomes" id="UP000266841"/>
    </source>
</evidence>
<name>K0SV21_THAOC</name>
<sequence>SPATGTRRPRVGGHRAAGAGGSRVGRRGDGGGGGGLVHLPAGPEGGADAFPERQRVRVPVQAAEARDERVRGQEQSEEEHGWT</sequence>
<evidence type="ECO:0000313" key="2">
    <source>
        <dbReference type="EMBL" id="EJK70213.1"/>
    </source>
</evidence>
<evidence type="ECO:0000256" key="1">
    <source>
        <dbReference type="SAM" id="MobiDB-lite"/>
    </source>
</evidence>
<gene>
    <name evidence="2" type="ORF">THAOC_08446</name>
</gene>
<accession>K0SV21</accession>
<protein>
    <submittedName>
        <fullName evidence="2">Uncharacterized protein</fullName>
    </submittedName>
</protein>
<dbReference type="EMBL" id="AGNL01008870">
    <property type="protein sequence ID" value="EJK70213.1"/>
    <property type="molecule type" value="Genomic_DNA"/>
</dbReference>
<feature type="compositionally biased region" description="Basic and acidic residues" evidence="1">
    <location>
        <begin position="64"/>
        <end position="83"/>
    </location>
</feature>
<feature type="region of interest" description="Disordered" evidence="1">
    <location>
        <begin position="1"/>
        <end position="83"/>
    </location>
</feature>
<dbReference type="Proteomes" id="UP000266841">
    <property type="component" value="Unassembled WGS sequence"/>
</dbReference>
<feature type="non-terminal residue" evidence="2">
    <location>
        <position position="1"/>
    </location>
</feature>
<dbReference type="AlphaFoldDB" id="K0SV21"/>